<keyword evidence="7" id="KW-0479">Metal-binding</keyword>
<dbReference type="GO" id="GO:0061630">
    <property type="term" value="F:ubiquitin protein ligase activity"/>
    <property type="evidence" value="ECO:0007669"/>
    <property type="project" value="UniProtKB-EC"/>
</dbReference>
<dbReference type="AlphaFoldDB" id="A0A6J1EX46"/>
<evidence type="ECO:0000256" key="11">
    <source>
        <dbReference type="ARBA" id="ARBA00022989"/>
    </source>
</evidence>
<evidence type="ECO:0000313" key="19">
    <source>
        <dbReference type="RefSeq" id="XP_022932489.1"/>
    </source>
</evidence>
<keyword evidence="5" id="KW-0808">Transferase</keyword>
<comment type="similarity">
    <text evidence="13">Belongs to the RING-type zinc finger family. ATL subfamily.</text>
</comment>
<dbReference type="GO" id="GO:0016567">
    <property type="term" value="P:protein ubiquitination"/>
    <property type="evidence" value="ECO:0007669"/>
    <property type="project" value="InterPro"/>
</dbReference>
<feature type="region of interest" description="Disordered" evidence="15">
    <location>
        <begin position="173"/>
        <end position="197"/>
    </location>
</feature>
<keyword evidence="9" id="KW-0833">Ubl conjugation pathway</keyword>
<evidence type="ECO:0000313" key="18">
    <source>
        <dbReference type="Proteomes" id="UP000504609"/>
    </source>
</evidence>
<dbReference type="SMART" id="SM00184">
    <property type="entry name" value="RING"/>
    <property type="match status" value="1"/>
</dbReference>
<protein>
    <recommendedName>
        <fullName evidence="4">RING-type E3 ubiquitin transferase</fullName>
        <ecNumber evidence="4">2.3.2.27</ecNumber>
    </recommendedName>
</protein>
<dbReference type="InterPro" id="IPR044600">
    <property type="entry name" value="ATL1/ATL16-like"/>
</dbReference>
<feature type="domain" description="RING-type" evidence="17">
    <location>
        <begin position="109"/>
        <end position="151"/>
    </location>
</feature>
<dbReference type="GO" id="GO:0008270">
    <property type="term" value="F:zinc ion binding"/>
    <property type="evidence" value="ECO:0007669"/>
    <property type="project" value="UniProtKB-KW"/>
</dbReference>
<evidence type="ECO:0000256" key="14">
    <source>
        <dbReference type="PROSITE-ProRule" id="PRU00175"/>
    </source>
</evidence>
<evidence type="ECO:0000256" key="13">
    <source>
        <dbReference type="ARBA" id="ARBA00024209"/>
    </source>
</evidence>
<keyword evidence="10" id="KW-0862">Zinc</keyword>
<keyword evidence="12 16" id="KW-0472">Membrane</keyword>
<evidence type="ECO:0000256" key="7">
    <source>
        <dbReference type="ARBA" id="ARBA00022723"/>
    </source>
</evidence>
<dbReference type="PANTHER" id="PTHR46913">
    <property type="entry name" value="RING-H2 FINGER PROTEIN ATL16"/>
    <property type="match status" value="1"/>
</dbReference>
<comment type="subcellular location">
    <subcellularLocation>
        <location evidence="2">Membrane</location>
        <topology evidence="2">Single-pass membrane protein</topology>
    </subcellularLocation>
</comment>
<evidence type="ECO:0000259" key="17">
    <source>
        <dbReference type="PROSITE" id="PS50089"/>
    </source>
</evidence>
<evidence type="ECO:0000256" key="1">
    <source>
        <dbReference type="ARBA" id="ARBA00000900"/>
    </source>
</evidence>
<dbReference type="InterPro" id="IPR013083">
    <property type="entry name" value="Znf_RING/FYVE/PHD"/>
</dbReference>
<evidence type="ECO:0000256" key="3">
    <source>
        <dbReference type="ARBA" id="ARBA00004906"/>
    </source>
</evidence>
<proteinExistence type="inferred from homology"/>
<evidence type="ECO:0000256" key="9">
    <source>
        <dbReference type="ARBA" id="ARBA00022786"/>
    </source>
</evidence>
<keyword evidence="11 16" id="KW-1133">Transmembrane helix</keyword>
<keyword evidence="8 14" id="KW-0863">Zinc-finger</keyword>
<dbReference type="KEGG" id="cmos:111438892"/>
<sequence length="197" mass="22353">MAYDHLDPSKGYSVASGPGPASKPASEMKIYQFFVFCIPIVVTFIILLLFYLLYLRRRRADWSSIRMRTSTTVNNNDISTAEVGLKKEFREMLPIIVYNESFFVTDTQCSVCLGEYKTEDKLQKIPSCGHVFHLECIDHWLSNHTTCPLCRHSVLSPLPQTPHVQIDMGLESSNEQQHEEATPPDSNQACQHTTSPV</sequence>
<evidence type="ECO:0000256" key="5">
    <source>
        <dbReference type="ARBA" id="ARBA00022679"/>
    </source>
</evidence>
<dbReference type="FunFam" id="3.30.40.10:FF:000503">
    <property type="entry name" value="RING-H2 finger protein ATL7"/>
    <property type="match status" value="1"/>
</dbReference>
<dbReference type="CDD" id="cd16461">
    <property type="entry name" value="RING-H2_EL5-like"/>
    <property type="match status" value="1"/>
</dbReference>
<comment type="pathway">
    <text evidence="3">Protein modification; protein ubiquitination.</text>
</comment>
<evidence type="ECO:0000256" key="2">
    <source>
        <dbReference type="ARBA" id="ARBA00004167"/>
    </source>
</evidence>
<evidence type="ECO:0000256" key="16">
    <source>
        <dbReference type="SAM" id="Phobius"/>
    </source>
</evidence>
<comment type="catalytic activity">
    <reaction evidence="1">
        <text>S-ubiquitinyl-[E2 ubiquitin-conjugating enzyme]-L-cysteine + [acceptor protein]-L-lysine = [E2 ubiquitin-conjugating enzyme]-L-cysteine + N(6)-ubiquitinyl-[acceptor protein]-L-lysine.</text>
        <dbReference type="EC" id="2.3.2.27"/>
    </reaction>
</comment>
<evidence type="ECO:0000256" key="10">
    <source>
        <dbReference type="ARBA" id="ARBA00022833"/>
    </source>
</evidence>
<feature type="compositionally biased region" description="Polar residues" evidence="15">
    <location>
        <begin position="184"/>
        <end position="197"/>
    </location>
</feature>
<dbReference type="GO" id="GO:0016020">
    <property type="term" value="C:membrane"/>
    <property type="evidence" value="ECO:0007669"/>
    <property type="project" value="UniProtKB-SubCell"/>
</dbReference>
<dbReference type="RefSeq" id="XP_022932489.1">
    <property type="nucleotide sequence ID" value="XM_023076721.1"/>
</dbReference>
<evidence type="ECO:0000256" key="15">
    <source>
        <dbReference type="SAM" id="MobiDB-lite"/>
    </source>
</evidence>
<feature type="transmembrane region" description="Helical" evidence="16">
    <location>
        <begin position="30"/>
        <end position="54"/>
    </location>
</feature>
<dbReference type="Gene3D" id="3.30.40.10">
    <property type="entry name" value="Zinc/RING finger domain, C3HC4 (zinc finger)"/>
    <property type="match status" value="1"/>
</dbReference>
<keyword evidence="18" id="KW-1185">Reference proteome</keyword>
<evidence type="ECO:0000256" key="6">
    <source>
        <dbReference type="ARBA" id="ARBA00022692"/>
    </source>
</evidence>
<keyword evidence="6 16" id="KW-0812">Transmembrane</keyword>
<reference evidence="19" key="1">
    <citation type="submission" date="2025-08" db="UniProtKB">
        <authorList>
            <consortium name="RefSeq"/>
        </authorList>
    </citation>
    <scope>IDENTIFICATION</scope>
    <source>
        <tissue evidence="19">Young leaves</tissue>
    </source>
</reference>
<dbReference type="GeneID" id="111438892"/>
<evidence type="ECO:0000256" key="8">
    <source>
        <dbReference type="ARBA" id="ARBA00022771"/>
    </source>
</evidence>
<dbReference type="PANTHER" id="PTHR46913:SF23">
    <property type="entry name" value="E3 UBIQUITIN-PROTEIN LIGASE RHA4A-RELATED"/>
    <property type="match status" value="1"/>
</dbReference>
<dbReference type="SUPFAM" id="SSF57850">
    <property type="entry name" value="RING/U-box"/>
    <property type="match status" value="1"/>
</dbReference>
<gene>
    <name evidence="19" type="primary">LOC111438892</name>
</gene>
<organism evidence="18 19">
    <name type="scientific">Cucurbita moschata</name>
    <name type="common">Winter crookneck squash</name>
    <name type="synonym">Cucurbita pepo var. moschata</name>
    <dbReference type="NCBI Taxonomy" id="3662"/>
    <lineage>
        <taxon>Eukaryota</taxon>
        <taxon>Viridiplantae</taxon>
        <taxon>Streptophyta</taxon>
        <taxon>Embryophyta</taxon>
        <taxon>Tracheophyta</taxon>
        <taxon>Spermatophyta</taxon>
        <taxon>Magnoliopsida</taxon>
        <taxon>eudicotyledons</taxon>
        <taxon>Gunneridae</taxon>
        <taxon>Pentapetalae</taxon>
        <taxon>rosids</taxon>
        <taxon>fabids</taxon>
        <taxon>Cucurbitales</taxon>
        <taxon>Cucurbitaceae</taxon>
        <taxon>Cucurbiteae</taxon>
        <taxon>Cucurbita</taxon>
    </lineage>
</organism>
<accession>A0A6J1EX46</accession>
<evidence type="ECO:0000256" key="12">
    <source>
        <dbReference type="ARBA" id="ARBA00023136"/>
    </source>
</evidence>
<dbReference type="EC" id="2.3.2.27" evidence="4"/>
<name>A0A6J1EX46_CUCMO</name>
<dbReference type="PROSITE" id="PS50089">
    <property type="entry name" value="ZF_RING_2"/>
    <property type="match status" value="1"/>
</dbReference>
<dbReference type="InterPro" id="IPR001841">
    <property type="entry name" value="Znf_RING"/>
</dbReference>
<dbReference type="Proteomes" id="UP000504609">
    <property type="component" value="Unplaced"/>
</dbReference>
<evidence type="ECO:0000256" key="4">
    <source>
        <dbReference type="ARBA" id="ARBA00012483"/>
    </source>
</evidence>
<dbReference type="Pfam" id="PF13639">
    <property type="entry name" value="zf-RING_2"/>
    <property type="match status" value="1"/>
</dbReference>